<dbReference type="Pfam" id="PF01479">
    <property type="entry name" value="S4"/>
    <property type="match status" value="1"/>
</dbReference>
<dbReference type="GO" id="GO:0003735">
    <property type="term" value="F:structural constituent of ribosome"/>
    <property type="evidence" value="ECO:0007669"/>
    <property type="project" value="InterPro"/>
</dbReference>
<evidence type="ECO:0000256" key="8">
    <source>
        <dbReference type="ARBA" id="ARBA00035254"/>
    </source>
</evidence>
<dbReference type="Gene3D" id="3.10.290.10">
    <property type="entry name" value="RNA-binding S4 domain"/>
    <property type="match status" value="1"/>
</dbReference>
<dbReference type="Proteomes" id="UP000177905">
    <property type="component" value="Unassembled WGS sequence"/>
</dbReference>
<evidence type="ECO:0000256" key="5">
    <source>
        <dbReference type="ARBA" id="ARBA00022980"/>
    </source>
</evidence>
<dbReference type="InterPro" id="IPR001912">
    <property type="entry name" value="Ribosomal_uS4_N"/>
</dbReference>
<gene>
    <name evidence="9" type="primary">rpsD</name>
    <name evidence="13" type="ORF">A2290_03860</name>
</gene>
<dbReference type="GO" id="GO:0015935">
    <property type="term" value="C:small ribosomal subunit"/>
    <property type="evidence" value="ECO:0007669"/>
    <property type="project" value="InterPro"/>
</dbReference>
<dbReference type="PROSITE" id="PS50889">
    <property type="entry name" value="S4"/>
    <property type="match status" value="1"/>
</dbReference>
<keyword evidence="6 9" id="KW-0687">Ribonucleoprotein</keyword>
<dbReference type="InterPro" id="IPR018079">
    <property type="entry name" value="Ribosomal_uS4_CS"/>
</dbReference>
<dbReference type="HAMAP" id="MF_01306_B">
    <property type="entry name" value="Ribosomal_uS4_B"/>
    <property type="match status" value="1"/>
</dbReference>
<evidence type="ECO:0000256" key="3">
    <source>
        <dbReference type="ARBA" id="ARBA00022730"/>
    </source>
</evidence>
<evidence type="ECO:0000313" key="14">
    <source>
        <dbReference type="Proteomes" id="UP000177905"/>
    </source>
</evidence>
<dbReference type="GO" id="GO:0042274">
    <property type="term" value="P:ribosomal small subunit biogenesis"/>
    <property type="evidence" value="ECO:0007669"/>
    <property type="project" value="TreeGrafter"/>
</dbReference>
<dbReference type="InterPro" id="IPR022801">
    <property type="entry name" value="Ribosomal_uS4"/>
</dbReference>
<evidence type="ECO:0000256" key="1">
    <source>
        <dbReference type="ARBA" id="ARBA00003866"/>
    </source>
</evidence>
<dbReference type="EMBL" id="MEUA01000019">
    <property type="protein sequence ID" value="OGC15507.1"/>
    <property type="molecule type" value="Genomic_DNA"/>
</dbReference>
<accession>A0A1F4S563</accession>
<feature type="domain" description="RNA-binding S4" evidence="11">
    <location>
        <begin position="97"/>
        <end position="162"/>
    </location>
</feature>
<comment type="function">
    <text evidence="1 9">One of the primary rRNA binding proteins, it binds directly to 16S rRNA where it nucleates assembly of the body of the 30S subunit.</text>
</comment>
<proteinExistence type="inferred from homology"/>
<sequence length="201" mass="23301">MGRTPSTCKHCRREREKLFLKGERCYTGKCSVERRKYPPGQHGAATVRLTEYAIRLREKQKAKRIYGLVERQFRKYFELASKKAGVTGEVLLQLLEGRLDNVVFRLGFAPSRQAARQIVRHGHVNVNNRRVNIPSYQAKVNDLIVVKSKFLDARREALKEYTLPSWLSFDENFVGKIVKIPEGEDLEKLIQVSLIVEHYSK</sequence>
<dbReference type="CDD" id="cd00165">
    <property type="entry name" value="S4"/>
    <property type="match status" value="1"/>
</dbReference>
<dbReference type="PROSITE" id="PS00632">
    <property type="entry name" value="RIBOSOMAL_S4"/>
    <property type="match status" value="1"/>
</dbReference>
<dbReference type="FunFam" id="3.10.290.10:FF:000001">
    <property type="entry name" value="30S ribosomal protein S4"/>
    <property type="match status" value="1"/>
</dbReference>
<reference evidence="13 14" key="1">
    <citation type="journal article" date="2016" name="Nat. Commun.">
        <title>Thousands of microbial genomes shed light on interconnected biogeochemical processes in an aquifer system.</title>
        <authorList>
            <person name="Anantharaman K."/>
            <person name="Brown C.T."/>
            <person name="Hug L.A."/>
            <person name="Sharon I."/>
            <person name="Castelle C.J."/>
            <person name="Probst A.J."/>
            <person name="Thomas B.C."/>
            <person name="Singh A."/>
            <person name="Wilkins M.J."/>
            <person name="Karaoz U."/>
            <person name="Brodie E.L."/>
            <person name="Williams K.H."/>
            <person name="Hubbard S.S."/>
            <person name="Banfield J.F."/>
        </authorList>
    </citation>
    <scope>NUCLEOTIDE SEQUENCE [LARGE SCALE GENOMIC DNA]</scope>
</reference>
<protein>
    <recommendedName>
        <fullName evidence="8 9">Small ribosomal subunit protein uS4</fullName>
    </recommendedName>
</protein>
<evidence type="ECO:0000313" key="13">
    <source>
        <dbReference type="EMBL" id="OGC15507.1"/>
    </source>
</evidence>
<evidence type="ECO:0000259" key="12">
    <source>
        <dbReference type="SMART" id="SM01390"/>
    </source>
</evidence>
<feature type="domain" description="Small ribosomal subunit protein uS4 N-terminal" evidence="12">
    <location>
        <begin position="2"/>
        <end position="96"/>
    </location>
</feature>
<dbReference type="GO" id="GO:0006412">
    <property type="term" value="P:translation"/>
    <property type="evidence" value="ECO:0007669"/>
    <property type="project" value="UniProtKB-UniRule"/>
</dbReference>
<evidence type="ECO:0000256" key="2">
    <source>
        <dbReference type="ARBA" id="ARBA00007465"/>
    </source>
</evidence>
<evidence type="ECO:0000259" key="11">
    <source>
        <dbReference type="SMART" id="SM00363"/>
    </source>
</evidence>
<dbReference type="Pfam" id="PF00163">
    <property type="entry name" value="Ribosomal_S4"/>
    <property type="match status" value="1"/>
</dbReference>
<organism evidence="13 14">
    <name type="scientific">candidate division WOR-1 bacterium RIFOXYB2_FULL_36_35</name>
    <dbReference type="NCBI Taxonomy" id="1802578"/>
    <lineage>
        <taxon>Bacteria</taxon>
        <taxon>Bacillati</taxon>
        <taxon>Saganbacteria</taxon>
    </lineage>
</organism>
<dbReference type="NCBIfam" id="NF003717">
    <property type="entry name" value="PRK05327.1"/>
    <property type="match status" value="1"/>
</dbReference>
<evidence type="ECO:0000256" key="9">
    <source>
        <dbReference type="HAMAP-Rule" id="MF_01306"/>
    </source>
</evidence>
<keyword evidence="5 9" id="KW-0689">Ribosomal protein</keyword>
<evidence type="ECO:0000256" key="10">
    <source>
        <dbReference type="RuleBase" id="RU003699"/>
    </source>
</evidence>
<dbReference type="GO" id="GO:0019843">
    <property type="term" value="F:rRNA binding"/>
    <property type="evidence" value="ECO:0007669"/>
    <property type="project" value="UniProtKB-UniRule"/>
</dbReference>
<name>A0A1F4S563_UNCSA</name>
<dbReference type="PANTHER" id="PTHR11831:SF4">
    <property type="entry name" value="SMALL RIBOSOMAL SUBUNIT PROTEIN US4M"/>
    <property type="match status" value="1"/>
</dbReference>
<evidence type="ECO:0000256" key="4">
    <source>
        <dbReference type="ARBA" id="ARBA00022884"/>
    </source>
</evidence>
<comment type="caution">
    <text evidence="13">The sequence shown here is derived from an EMBL/GenBank/DDBJ whole genome shotgun (WGS) entry which is preliminary data.</text>
</comment>
<dbReference type="Gene3D" id="1.10.1050.10">
    <property type="entry name" value="Ribosomal Protein S4 Delta 41, Chain A, domain 1"/>
    <property type="match status" value="1"/>
</dbReference>
<dbReference type="InterPro" id="IPR005709">
    <property type="entry name" value="Ribosomal_uS4_bac-type"/>
</dbReference>
<keyword evidence="4 9" id="KW-0694">RNA-binding</keyword>
<dbReference type="InterPro" id="IPR002942">
    <property type="entry name" value="S4_RNA-bd"/>
</dbReference>
<evidence type="ECO:0000256" key="6">
    <source>
        <dbReference type="ARBA" id="ARBA00023274"/>
    </source>
</evidence>
<dbReference type="SMART" id="SM00363">
    <property type="entry name" value="S4"/>
    <property type="match status" value="1"/>
</dbReference>
<dbReference type="SUPFAM" id="SSF55174">
    <property type="entry name" value="Alpha-L RNA-binding motif"/>
    <property type="match status" value="1"/>
</dbReference>
<comment type="subunit">
    <text evidence="7 9">Part of the 30S ribosomal subunit. Contacts protein S5. The interaction surface between S4 and S5 is involved in control of translational fidelity.</text>
</comment>
<dbReference type="NCBIfam" id="TIGR01017">
    <property type="entry name" value="rpsD_bact"/>
    <property type="match status" value="1"/>
</dbReference>
<dbReference type="AlphaFoldDB" id="A0A1F4S563"/>
<dbReference type="SMART" id="SM01390">
    <property type="entry name" value="Ribosomal_S4"/>
    <property type="match status" value="1"/>
</dbReference>
<comment type="function">
    <text evidence="9">With S5 and S12 plays an important role in translational accuracy.</text>
</comment>
<comment type="similarity">
    <text evidence="2 9 10">Belongs to the universal ribosomal protein uS4 family.</text>
</comment>
<keyword evidence="3 9" id="KW-0699">rRNA-binding</keyword>
<dbReference type="FunFam" id="1.10.1050.10:FF:000001">
    <property type="entry name" value="30S ribosomal protein S4"/>
    <property type="match status" value="1"/>
</dbReference>
<dbReference type="PANTHER" id="PTHR11831">
    <property type="entry name" value="30S 40S RIBOSOMAL PROTEIN"/>
    <property type="match status" value="1"/>
</dbReference>
<evidence type="ECO:0000256" key="7">
    <source>
        <dbReference type="ARBA" id="ARBA00025813"/>
    </source>
</evidence>
<dbReference type="InterPro" id="IPR036986">
    <property type="entry name" value="S4_RNA-bd_sf"/>
</dbReference>